<dbReference type="EMBL" id="AEPE02000005">
    <property type="protein sequence ID" value="EFZ36927.1"/>
    <property type="molecule type" value="Genomic_DNA"/>
</dbReference>
<protein>
    <submittedName>
        <fullName evidence="1">Uncharacterized protein</fullName>
    </submittedName>
</protein>
<evidence type="ECO:0000313" key="1">
    <source>
        <dbReference type="EMBL" id="EFZ36927.1"/>
    </source>
</evidence>
<name>E7RRN9_9BACT</name>
<reference evidence="1" key="1">
    <citation type="submission" date="2011-01" db="EMBL/GenBank/DDBJ databases">
        <authorList>
            <person name="Muzny D."/>
            <person name="Qin X."/>
            <person name="Buhay C."/>
            <person name="Dugan-Rocha S."/>
            <person name="Ding Y."/>
            <person name="Chen G."/>
            <person name="Hawes A."/>
            <person name="Holder M."/>
            <person name="Jhangiani S."/>
            <person name="Johnson A."/>
            <person name="Khan Z."/>
            <person name="Li Z."/>
            <person name="Liu W."/>
            <person name="Liu X."/>
            <person name="Perez L."/>
            <person name="Shen H."/>
            <person name="Wang Q."/>
            <person name="Watt J."/>
            <person name="Xi L."/>
            <person name="Xin Y."/>
            <person name="Zhou J."/>
            <person name="Deng J."/>
            <person name="Jiang H."/>
            <person name="Liu Y."/>
            <person name="Qu J."/>
            <person name="Song X.-Z."/>
            <person name="Zhang L."/>
            <person name="Villasana D."/>
            <person name="Johnson A."/>
            <person name="Liu J."/>
            <person name="Liyanage D."/>
            <person name="Lorensuhewa L."/>
            <person name="Robinson T."/>
            <person name="Song A."/>
            <person name="Song B.-B."/>
            <person name="Dinh H."/>
            <person name="Thornton R."/>
            <person name="Coyle M."/>
            <person name="Francisco L."/>
            <person name="Jackson L."/>
            <person name="Javaid M."/>
            <person name="Korchina V."/>
            <person name="Kovar C."/>
            <person name="Mata R."/>
            <person name="Mathew T."/>
            <person name="Ngo R."/>
            <person name="Nguyen L."/>
            <person name="Nguyen N."/>
            <person name="Okwuonu G."/>
            <person name="Ongeri F."/>
            <person name="Pham C."/>
            <person name="Simmons D."/>
            <person name="Wilczek-Boney K."/>
            <person name="Hale W."/>
            <person name="Jakkamsetti A."/>
            <person name="Pham P."/>
            <person name="Ruth R."/>
            <person name="San Lucas F."/>
            <person name="Warren J."/>
            <person name="Zhang J."/>
            <person name="Zhao Z."/>
            <person name="Zhou C."/>
            <person name="Zhu D."/>
            <person name="Lee S."/>
            <person name="Bess C."/>
            <person name="Blankenburg K."/>
            <person name="Forbes L."/>
            <person name="Fu Q."/>
            <person name="Gubbala S."/>
            <person name="Hirani K."/>
            <person name="Jayaseelan J.C."/>
            <person name="Lara F."/>
            <person name="Munidasa M."/>
            <person name="Palculict T."/>
            <person name="Patil S."/>
            <person name="Pu L.-L."/>
            <person name="Saada N."/>
            <person name="Tang L."/>
            <person name="Weissenberger G."/>
            <person name="Zhu Y."/>
            <person name="Hemphill L."/>
            <person name="Shang Y."/>
            <person name="Youmans B."/>
            <person name="Ayvaz T."/>
            <person name="Ross M."/>
            <person name="Santibanez J."/>
            <person name="Aqrawi P."/>
            <person name="Gross S."/>
            <person name="Joshi V."/>
            <person name="Fowler G."/>
            <person name="Nazareth L."/>
            <person name="Reid J."/>
            <person name="Worley K."/>
            <person name="Petrosino J."/>
            <person name="Highlander S."/>
            <person name="Gibbs R."/>
        </authorList>
    </citation>
    <scope>NUCLEOTIDE SEQUENCE [LARGE SCALE GENOMIC DNA]</scope>
    <source>
        <strain evidence="1">ATCC 33269</strain>
    </source>
</reference>
<keyword evidence="2" id="KW-1185">Reference proteome</keyword>
<evidence type="ECO:0000313" key="2">
    <source>
        <dbReference type="Proteomes" id="UP000005580"/>
    </source>
</evidence>
<organism evidence="1 2">
    <name type="scientific">Hoylesella oralis ATCC 33269</name>
    <dbReference type="NCBI Taxonomy" id="873533"/>
    <lineage>
        <taxon>Bacteria</taxon>
        <taxon>Pseudomonadati</taxon>
        <taxon>Bacteroidota</taxon>
        <taxon>Bacteroidia</taxon>
        <taxon>Bacteroidales</taxon>
        <taxon>Prevotellaceae</taxon>
        <taxon>Hoylesella</taxon>
    </lineage>
</organism>
<accession>E7RRN9</accession>
<comment type="caution">
    <text evidence="1">The sequence shown here is derived from an EMBL/GenBank/DDBJ whole genome shotgun (WGS) entry which is preliminary data.</text>
</comment>
<dbReference type="Proteomes" id="UP000005580">
    <property type="component" value="Unassembled WGS sequence"/>
</dbReference>
<dbReference type="AlphaFoldDB" id="E7RRN9"/>
<dbReference type="HOGENOM" id="CLU_2701729_0_0_10"/>
<gene>
    <name evidence="1" type="ORF">HMPREF0663_11840</name>
</gene>
<sequence>MFQQAEQMEHNVAESVIGGERAYRLPMVVLLNVRMVFVFVKSDLCHSSFPVLPSLFLRNRGGVCPSTNEKPCR</sequence>
<proteinExistence type="predicted"/>